<dbReference type="FunFam" id="3.80.10.10:FF:002118">
    <property type="entry name" value="Protein CBG11124"/>
    <property type="match status" value="1"/>
</dbReference>
<feature type="signal peptide" evidence="1">
    <location>
        <begin position="1"/>
        <end position="22"/>
    </location>
</feature>
<reference evidence="3 4" key="1">
    <citation type="submission" date="2022-05" db="EMBL/GenBank/DDBJ databases">
        <title>Chromosome-level reference genomes for two strains of Caenorhabditis briggsae: an improved platform for comparative genomics.</title>
        <authorList>
            <person name="Stevens L."/>
            <person name="Andersen E.C."/>
        </authorList>
    </citation>
    <scope>NUCLEOTIDE SEQUENCE [LARGE SCALE GENOMIC DNA]</scope>
    <source>
        <strain evidence="3">QX1410_ONT</strain>
        <tissue evidence="3">Whole-organism</tissue>
    </source>
</reference>
<organism evidence="3 4">
    <name type="scientific">Caenorhabditis briggsae</name>
    <dbReference type="NCBI Taxonomy" id="6238"/>
    <lineage>
        <taxon>Eukaryota</taxon>
        <taxon>Metazoa</taxon>
        <taxon>Ecdysozoa</taxon>
        <taxon>Nematoda</taxon>
        <taxon>Chromadorea</taxon>
        <taxon>Rhabditida</taxon>
        <taxon>Rhabditina</taxon>
        <taxon>Rhabditomorpha</taxon>
        <taxon>Rhabditoidea</taxon>
        <taxon>Rhabditidae</taxon>
        <taxon>Peloderinae</taxon>
        <taxon>Caenorhabditis</taxon>
    </lineage>
</organism>
<dbReference type="InterPro" id="IPR016024">
    <property type="entry name" value="ARM-type_fold"/>
</dbReference>
<sequence length="929" mass="107216">MYSQATIPSIFLFATLLSIAFCADIDFALICDKGYRVSAIKRAKTAYSLLGSLTVECEQIALGESTNCAPQQSVPKCTGLLEGCTGNTWLGGFHVYLLENTTQAAVLDPVCCSSPSVQIDSGSCINDQLNTGTHDFSHSIVADLVYRGWQCWHQYDKKAKLVDLLWKTEICPFQSSDFPVITRKTDCEECSCECGIEQCSNGASPVKIHPASNMVIPTLFQLASKAVAQGIDDRKIKMKFILDTESSNAVFRELLNLYPEHIRSLKELRNRLKVDKMDLRKCRIDKEDVPNIQTSNLRSLTLGELSQLRDEFPDWYDGSNKSINIVRLLHRLMNRNSRKMMTHLGISGKQEFGMSWEKHITKLLPNLLSIEISSKIFHERFQFSKFCIAFPNLQVLDISFTTGLTNLKGIKQLKNLQKLTMRDVRLKDKEDGYRELSELKHLKYLDVSSKIKPTGYAYNPHRIIAALLADKVRMQSLEFVNCSMTSVMEHELRGFIQNHPKLEAVVAIDTECEKGSIHEINVLNNSSVENIIKSLEYTLLTNNEALSKHCMFHIFKLFESDHEKLQDSEIDDCLKTLCHVLRHGSKENSVVKYSAFHIFAEAKFFETNRFIAFFSSEVPAITTLFYRTGRSMKYKWVTKYVFSLLVKIFERTVNSVTLGRLIPTKHLNFLMEETISMIADRHATPRQGLRILEKSDRLMSWEQYQVISRDSEMIVKLFKLVDDSHFYYYERIIDLASKFMQKGNSDDYDYNYVRKFNLVFQYFKEVPQLRVLKVLRHLTGMMSENQLKECYTEEVLENLMSYTDNDCSDQEIGIPFMVISIFCLLLAKNVIADRENINSRIKKFCIDMDFSHFVLDHGHIVNMILTSKYSTDDCIVFAIRSIEKSSRRLDGFKEVFRTLKNLLDGRFREYKTETREYAERVYIKCKNDQ</sequence>
<gene>
    <name evidence="3" type="ORF">L3Y34_017426</name>
</gene>
<dbReference type="InterPro" id="IPR032675">
    <property type="entry name" value="LRR_dom_sf"/>
</dbReference>
<evidence type="ECO:0000313" key="4">
    <source>
        <dbReference type="Proteomes" id="UP000827892"/>
    </source>
</evidence>
<keyword evidence="1" id="KW-0732">Signal</keyword>
<dbReference type="SUPFAM" id="SSF48371">
    <property type="entry name" value="ARM repeat"/>
    <property type="match status" value="1"/>
</dbReference>
<dbReference type="PANTHER" id="PTHR12904">
    <property type="match status" value="1"/>
</dbReference>
<feature type="chain" id="PRO_5042250846" description="Zer-1-like leucine-rich repeats region domain-containing protein" evidence="1">
    <location>
        <begin position="23"/>
        <end position="929"/>
    </location>
</feature>
<name>A0AAE9ITD3_CAEBR</name>
<dbReference type="PANTHER" id="PTHR12904:SF28">
    <property type="entry name" value="ATP SYNTHASE SUBUNIT ALPHA-RELATED"/>
    <property type="match status" value="1"/>
</dbReference>
<dbReference type="AlphaFoldDB" id="A0AAE9ITD3"/>
<dbReference type="Pfam" id="PF25013">
    <property type="entry name" value="LRR_Zer-1"/>
    <property type="match status" value="1"/>
</dbReference>
<dbReference type="InterPro" id="IPR056845">
    <property type="entry name" value="LRR_Zer-1"/>
</dbReference>
<evidence type="ECO:0000313" key="3">
    <source>
        <dbReference type="EMBL" id="ULU04651.1"/>
    </source>
</evidence>
<feature type="domain" description="Zer-1-like leucine-rich repeats region" evidence="2">
    <location>
        <begin position="390"/>
        <end position="487"/>
    </location>
</feature>
<evidence type="ECO:0000256" key="1">
    <source>
        <dbReference type="SAM" id="SignalP"/>
    </source>
</evidence>
<accession>A0AAE9ITD3</accession>
<proteinExistence type="predicted"/>
<protein>
    <recommendedName>
        <fullName evidence="2">Zer-1-like leucine-rich repeats region domain-containing protein</fullName>
    </recommendedName>
</protein>
<dbReference type="EMBL" id="CP090892">
    <property type="protein sequence ID" value="ULU04651.1"/>
    <property type="molecule type" value="Genomic_DNA"/>
</dbReference>
<evidence type="ECO:0000259" key="2">
    <source>
        <dbReference type="Pfam" id="PF25013"/>
    </source>
</evidence>
<dbReference type="SUPFAM" id="SSF52047">
    <property type="entry name" value="RNI-like"/>
    <property type="match status" value="1"/>
</dbReference>
<dbReference type="Proteomes" id="UP000827892">
    <property type="component" value="Chromosome II"/>
</dbReference>
<dbReference type="InterPro" id="IPR051341">
    <property type="entry name" value="Zyg-11_UBL_adapter"/>
</dbReference>
<dbReference type="Gene3D" id="3.80.10.10">
    <property type="entry name" value="Ribonuclease Inhibitor"/>
    <property type="match status" value="1"/>
</dbReference>